<organism evidence="1 2">
    <name type="scientific">Haladaptatus litoreus</name>
    <dbReference type="NCBI Taxonomy" id="553468"/>
    <lineage>
        <taxon>Archaea</taxon>
        <taxon>Methanobacteriati</taxon>
        <taxon>Methanobacteriota</taxon>
        <taxon>Stenosarchaea group</taxon>
        <taxon>Halobacteria</taxon>
        <taxon>Halobacteriales</taxon>
        <taxon>Haladaptataceae</taxon>
        <taxon>Haladaptatus</taxon>
    </lineage>
</organism>
<gene>
    <name evidence="1" type="ORF">SAMN05421858_4476</name>
</gene>
<sequence>MTTDHHSHTMQNKEKLATAIGLYILGEISLGKAAERTGVTRWEMEEILQDAGVELRLGPQTKDDLDDEVDVALDIE</sequence>
<dbReference type="InterPro" id="IPR005368">
    <property type="entry name" value="UPF0175"/>
</dbReference>
<dbReference type="AlphaFoldDB" id="A0A1N7ET91"/>
<protein>
    <submittedName>
        <fullName evidence="1">Uncharacterized protein family (UPF0175)</fullName>
    </submittedName>
</protein>
<dbReference type="EMBL" id="FTNO01000007">
    <property type="protein sequence ID" value="SIR91313.1"/>
    <property type="molecule type" value="Genomic_DNA"/>
</dbReference>
<dbReference type="Proteomes" id="UP000186914">
    <property type="component" value="Unassembled WGS sequence"/>
</dbReference>
<dbReference type="RefSeq" id="WP_076433212.1">
    <property type="nucleotide sequence ID" value="NZ_FTNO01000007.1"/>
</dbReference>
<reference evidence="2" key="1">
    <citation type="submission" date="2017-01" db="EMBL/GenBank/DDBJ databases">
        <authorList>
            <person name="Varghese N."/>
            <person name="Submissions S."/>
        </authorList>
    </citation>
    <scope>NUCLEOTIDE SEQUENCE [LARGE SCALE GENOMIC DNA]</scope>
    <source>
        <strain evidence="2">CGMCC 1.7737</strain>
    </source>
</reference>
<name>A0A1N7ET91_9EURY</name>
<keyword evidence="2" id="KW-1185">Reference proteome</keyword>
<evidence type="ECO:0000313" key="2">
    <source>
        <dbReference type="Proteomes" id="UP000186914"/>
    </source>
</evidence>
<proteinExistence type="predicted"/>
<evidence type="ECO:0000313" key="1">
    <source>
        <dbReference type="EMBL" id="SIR91313.1"/>
    </source>
</evidence>
<accession>A0A1N7ET91</accession>
<dbReference type="Pfam" id="PF03683">
    <property type="entry name" value="UPF0175"/>
    <property type="match status" value="1"/>
</dbReference>